<dbReference type="KEGG" id="kfa:Q73A0000_05670"/>
<gene>
    <name evidence="1" type="ORF">Q73A0000_05670</name>
</gene>
<evidence type="ECO:0000313" key="1">
    <source>
        <dbReference type="EMBL" id="QOW09886.1"/>
    </source>
</evidence>
<dbReference type="EMBL" id="CP040442">
    <property type="protein sequence ID" value="QOW09886.1"/>
    <property type="molecule type" value="Genomic_DNA"/>
</dbReference>
<protein>
    <submittedName>
        <fullName evidence="1">Uncharacterized protein</fullName>
    </submittedName>
</protein>
<organism evidence="1 2">
    <name type="scientific">Kaistella flava</name>
    <name type="common">ex Peng et al. 2021</name>
    <dbReference type="NCBI Taxonomy" id="2038776"/>
    <lineage>
        <taxon>Bacteria</taxon>
        <taxon>Pseudomonadati</taxon>
        <taxon>Bacteroidota</taxon>
        <taxon>Flavobacteriia</taxon>
        <taxon>Flavobacteriales</taxon>
        <taxon>Weeksellaceae</taxon>
        <taxon>Chryseobacterium group</taxon>
        <taxon>Kaistella</taxon>
    </lineage>
</organism>
<dbReference type="AlphaFoldDB" id="A0A7M2Y721"/>
<evidence type="ECO:0000313" key="2">
    <source>
        <dbReference type="Proteomes" id="UP000594195"/>
    </source>
</evidence>
<accession>A0A7M2Y721</accession>
<dbReference type="RefSeq" id="WP_193813103.1">
    <property type="nucleotide sequence ID" value="NZ_CP040442.1"/>
</dbReference>
<keyword evidence="2" id="KW-1185">Reference proteome</keyword>
<proteinExistence type="predicted"/>
<dbReference type="Proteomes" id="UP000594195">
    <property type="component" value="Chromosome"/>
</dbReference>
<reference evidence="1 2" key="1">
    <citation type="submission" date="2019-05" db="EMBL/GenBank/DDBJ databases">
        <title>Chryseobacterium sp. isolated from King George Island, maritime Antarctica.</title>
        <authorList>
            <person name="Peng X."/>
        </authorList>
    </citation>
    <scope>NUCLEOTIDE SEQUENCE [LARGE SCALE GENOMIC DNA]</scope>
    <source>
        <strain evidence="1 2">7-3A</strain>
    </source>
</reference>
<name>A0A7M2Y721_9FLAO</name>
<sequence>MKKLLIISFLFIHILSYSQEYKSIKNIFGKSCSDENYKEYINIKKLYLKQLRSDSSLVIYRNSYNSFFLKDKLDSIAISEGIKNINKIEFNNMEQRYRYQYFLKYNNFKIYGNSPSTSAKVLYYLEIFKNDKRLETVHFYGNEDISIEISPDGRYKRTEMYSGNPRKCSYYTQDTLMSNVFVGESLFYDGEKSRYTDWDKEFTVTDEKLLKILPQLFLQAIQIQQDKVKNLKGKDIGSGYIVTNEDIDVALKYLDELLITFQKDIKNNKKNIEFEKLFSEKRQPIWTVEYGIGLVISGKSGKLINVNGFKTIQD</sequence>